<sequence>QLDGSHRTLDPSQLPFPPRVIPSFPASYPPPVVVLPVGRTIDNRSILLSLPCSTNFRLIFLRPSAVVVRVFSSLSLYARSITVHETSSFLDILASGQHNDIVLGLSFKIVSELQVVFPPHDLEFFHASTSTDHQC</sequence>
<evidence type="ECO:0000313" key="1">
    <source>
        <dbReference type="EMBL" id="KKA17488.1"/>
    </source>
</evidence>
<feature type="non-terminal residue" evidence="1">
    <location>
        <position position="1"/>
    </location>
</feature>
<dbReference type="Proteomes" id="UP000053958">
    <property type="component" value="Unassembled WGS sequence"/>
</dbReference>
<dbReference type="AlphaFoldDB" id="A0A0F4YIR5"/>
<dbReference type="EMBL" id="LASV01000645">
    <property type="protein sequence ID" value="KKA17488.1"/>
    <property type="molecule type" value="Genomic_DNA"/>
</dbReference>
<evidence type="ECO:0000313" key="2">
    <source>
        <dbReference type="Proteomes" id="UP000053958"/>
    </source>
</evidence>
<protein>
    <submittedName>
        <fullName evidence="1">Uncharacterized protein</fullName>
    </submittedName>
</protein>
<comment type="caution">
    <text evidence="1">The sequence shown here is derived from an EMBL/GenBank/DDBJ whole genome shotgun (WGS) entry which is preliminary data.</text>
</comment>
<keyword evidence="2" id="KW-1185">Reference proteome</keyword>
<name>A0A0F4YIR5_RASE3</name>
<accession>A0A0F4YIR5</accession>
<dbReference type="GeneID" id="25320832"/>
<organism evidence="1 2">
    <name type="scientific">Rasamsonia emersonii (strain ATCC 16479 / CBS 393.64 / IMI 116815)</name>
    <dbReference type="NCBI Taxonomy" id="1408163"/>
    <lineage>
        <taxon>Eukaryota</taxon>
        <taxon>Fungi</taxon>
        <taxon>Dikarya</taxon>
        <taxon>Ascomycota</taxon>
        <taxon>Pezizomycotina</taxon>
        <taxon>Eurotiomycetes</taxon>
        <taxon>Eurotiomycetidae</taxon>
        <taxon>Eurotiales</taxon>
        <taxon>Trichocomaceae</taxon>
        <taxon>Rasamsonia</taxon>
    </lineage>
</organism>
<gene>
    <name evidence="1" type="ORF">T310_8595</name>
</gene>
<dbReference type="RefSeq" id="XP_013324100.1">
    <property type="nucleotide sequence ID" value="XM_013468646.1"/>
</dbReference>
<reference evidence="1 2" key="1">
    <citation type="submission" date="2015-04" db="EMBL/GenBank/DDBJ databases">
        <authorList>
            <person name="Heijne W.H."/>
            <person name="Fedorova N.D."/>
            <person name="Nierman W.C."/>
            <person name="Vollebregt A.W."/>
            <person name="Zhao Z."/>
            <person name="Wu L."/>
            <person name="Kumar M."/>
            <person name="Stam H."/>
            <person name="van den Berg M.A."/>
            <person name="Pel H.J."/>
        </authorList>
    </citation>
    <scope>NUCLEOTIDE SEQUENCE [LARGE SCALE GENOMIC DNA]</scope>
    <source>
        <strain evidence="1 2">CBS 393.64</strain>
    </source>
</reference>
<proteinExistence type="predicted"/>